<dbReference type="EC" id="2.1.1.198" evidence="6"/>
<reference evidence="8 9" key="1">
    <citation type="submission" date="2020-06" db="EMBL/GenBank/DDBJ databases">
        <title>Draft genome sequence of Candidatus Phytoplasma pruni (X-disease group, subgroup 16SrIII-B) strain ChTDIII from Argentina.</title>
        <authorList>
            <person name="Fernandez F.D."/>
            <person name="Zuebert C."/>
            <person name="Huettel B."/>
            <person name="Kube M."/>
            <person name="Conci L.R."/>
        </authorList>
    </citation>
    <scope>NUCLEOTIDE SEQUENCE [LARGE SCALE GENOMIC DNA]</scope>
    <source>
        <strain evidence="8 9">ChTDIII</strain>
    </source>
</reference>
<dbReference type="InterPro" id="IPR018063">
    <property type="entry name" value="SAM_MeTrfase_RsmI_CS"/>
</dbReference>
<keyword evidence="1 6" id="KW-0963">Cytoplasm</keyword>
<dbReference type="InterPro" id="IPR035996">
    <property type="entry name" value="4pyrrol_Methylase_sf"/>
</dbReference>
<comment type="similarity">
    <text evidence="6">Belongs to the methyltransferase superfamily. RsmI family.</text>
</comment>
<dbReference type="NCBIfam" id="TIGR00096">
    <property type="entry name" value="16S rRNA (cytidine(1402)-2'-O)-methyltransferase"/>
    <property type="match status" value="1"/>
</dbReference>
<dbReference type="SUPFAM" id="SSF53790">
    <property type="entry name" value="Tetrapyrrole methylase"/>
    <property type="match status" value="1"/>
</dbReference>
<keyword evidence="9" id="KW-1185">Reference proteome</keyword>
<proteinExistence type="inferred from homology"/>
<dbReference type="InterPro" id="IPR000878">
    <property type="entry name" value="4pyrrol_Mease"/>
</dbReference>
<dbReference type="PIRSF" id="PIRSF005917">
    <property type="entry name" value="MTase_YraL"/>
    <property type="match status" value="1"/>
</dbReference>
<dbReference type="HAMAP" id="MF_01877">
    <property type="entry name" value="16SrRNA_methyltr_I"/>
    <property type="match status" value="1"/>
</dbReference>
<dbReference type="CDD" id="cd11648">
    <property type="entry name" value="RsmI"/>
    <property type="match status" value="1"/>
</dbReference>
<evidence type="ECO:0000256" key="4">
    <source>
        <dbReference type="ARBA" id="ARBA00022679"/>
    </source>
</evidence>
<evidence type="ECO:0000313" key="9">
    <source>
        <dbReference type="Proteomes" id="UP000568109"/>
    </source>
</evidence>
<sequence length="284" mass="32796">MVIIQKTFIEPKPTLYLVSTPIGNMSDLTFRALEILKKVDYILAEDTRRAHKILEFYQFKNNLLSLYQYNEKQRVQKILTLLEDGKQIALISDAGTPLISDPGLLLVQEVKKAGFYVTSVPGPAAFLSAFSISSFDIPFLFLGFLPKNKKAKTEMLLKHRFFEGSLIIYESPLRIKDTLQMVQIHYPQRNISLSRELTKKFETIINGDIDSVLKEELKTKGEYVLVIEGNKKPFSYQDFSLDEHIMFFLQQGFSEKESFSKVAKARNISKKEIYQKYKIQKDNV</sequence>
<comment type="subcellular location">
    <subcellularLocation>
        <location evidence="6">Cytoplasm</location>
    </subcellularLocation>
</comment>
<keyword evidence="5 6" id="KW-0949">S-adenosyl-L-methionine</keyword>
<dbReference type="EMBL" id="JABUOH010000047">
    <property type="protein sequence ID" value="NWN45826.1"/>
    <property type="molecule type" value="Genomic_DNA"/>
</dbReference>
<evidence type="ECO:0000256" key="1">
    <source>
        <dbReference type="ARBA" id="ARBA00022490"/>
    </source>
</evidence>
<dbReference type="Pfam" id="PF00590">
    <property type="entry name" value="TP_methylase"/>
    <property type="match status" value="1"/>
</dbReference>
<comment type="function">
    <text evidence="6">Catalyzes the 2'-O-methylation of the ribose of cytidine 1402 (C1402) in 16S rRNA.</text>
</comment>
<dbReference type="GO" id="GO:0070677">
    <property type="term" value="F:rRNA (cytosine-2'-O-)-methyltransferase activity"/>
    <property type="evidence" value="ECO:0007669"/>
    <property type="project" value="UniProtKB-UniRule"/>
</dbReference>
<dbReference type="Proteomes" id="UP000568109">
    <property type="component" value="Unassembled WGS sequence"/>
</dbReference>
<evidence type="ECO:0000256" key="2">
    <source>
        <dbReference type="ARBA" id="ARBA00022552"/>
    </source>
</evidence>
<evidence type="ECO:0000313" key="8">
    <source>
        <dbReference type="EMBL" id="NWN45826.1"/>
    </source>
</evidence>
<dbReference type="AlphaFoldDB" id="A0A851HJW3"/>
<evidence type="ECO:0000256" key="3">
    <source>
        <dbReference type="ARBA" id="ARBA00022603"/>
    </source>
</evidence>
<dbReference type="PROSITE" id="PS01296">
    <property type="entry name" value="RSMI"/>
    <property type="match status" value="1"/>
</dbReference>
<dbReference type="FunFam" id="3.40.1010.10:FF:000007">
    <property type="entry name" value="Ribosomal RNA small subunit methyltransferase I"/>
    <property type="match status" value="1"/>
</dbReference>
<keyword evidence="4 6" id="KW-0808">Transferase</keyword>
<comment type="caution">
    <text evidence="8">The sequence shown here is derived from an EMBL/GenBank/DDBJ whole genome shotgun (WGS) entry which is preliminary data.</text>
</comment>
<feature type="domain" description="Tetrapyrrole methylase" evidence="7">
    <location>
        <begin position="14"/>
        <end position="211"/>
    </location>
</feature>
<dbReference type="InterPro" id="IPR014776">
    <property type="entry name" value="4pyrrole_Mease_sub2"/>
</dbReference>
<name>A0A851HJW3_9MOLU</name>
<gene>
    <name evidence="6 8" type="primary">rsmI</name>
    <name evidence="8" type="ORF">HR065_01890</name>
</gene>
<dbReference type="RefSeq" id="WP_178734219.1">
    <property type="nucleotide sequence ID" value="NZ_JABUOH010000047.1"/>
</dbReference>
<keyword evidence="2 6" id="KW-0698">rRNA processing</keyword>
<keyword evidence="3 6" id="KW-0489">Methyltransferase</keyword>
<evidence type="ECO:0000259" key="7">
    <source>
        <dbReference type="Pfam" id="PF00590"/>
    </source>
</evidence>
<dbReference type="PANTHER" id="PTHR46111">
    <property type="entry name" value="RIBOSOMAL RNA SMALL SUBUNIT METHYLTRANSFERASE I"/>
    <property type="match status" value="1"/>
</dbReference>
<accession>A0A851HJW3</accession>
<evidence type="ECO:0000256" key="5">
    <source>
        <dbReference type="ARBA" id="ARBA00022691"/>
    </source>
</evidence>
<evidence type="ECO:0000256" key="6">
    <source>
        <dbReference type="HAMAP-Rule" id="MF_01877"/>
    </source>
</evidence>
<dbReference type="GO" id="GO:0005737">
    <property type="term" value="C:cytoplasm"/>
    <property type="evidence" value="ECO:0007669"/>
    <property type="project" value="UniProtKB-SubCell"/>
</dbReference>
<dbReference type="InterPro" id="IPR014777">
    <property type="entry name" value="4pyrrole_Mease_sub1"/>
</dbReference>
<organism evidence="8 9">
    <name type="scientific">Candidatus Phytoplasma pruni</name>
    <dbReference type="NCBI Taxonomy" id="479893"/>
    <lineage>
        <taxon>Bacteria</taxon>
        <taxon>Bacillati</taxon>
        <taxon>Mycoplasmatota</taxon>
        <taxon>Mollicutes</taxon>
        <taxon>Acholeplasmatales</taxon>
        <taxon>Acholeplasmataceae</taxon>
        <taxon>Candidatus Phytoplasma</taxon>
        <taxon>16SrIII (X-disease group)</taxon>
    </lineage>
</organism>
<protein>
    <recommendedName>
        <fullName evidence="6">Ribosomal RNA small subunit methyltransferase I</fullName>
        <ecNumber evidence="6">2.1.1.198</ecNumber>
    </recommendedName>
    <alternativeName>
        <fullName evidence="6">16S rRNA 2'-O-ribose C1402 methyltransferase</fullName>
    </alternativeName>
    <alternativeName>
        <fullName evidence="6">rRNA (cytidine-2'-O-)-methyltransferase RsmI</fullName>
    </alternativeName>
</protein>
<dbReference type="Gene3D" id="3.30.950.10">
    <property type="entry name" value="Methyltransferase, Cobalt-precorrin-4 Transmethylase, Domain 2"/>
    <property type="match status" value="1"/>
</dbReference>
<dbReference type="Gene3D" id="3.40.1010.10">
    <property type="entry name" value="Cobalt-precorrin-4 Transmethylase, Domain 1"/>
    <property type="match status" value="1"/>
</dbReference>
<comment type="catalytic activity">
    <reaction evidence="6">
        <text>cytidine(1402) in 16S rRNA + S-adenosyl-L-methionine = 2'-O-methylcytidine(1402) in 16S rRNA + S-adenosyl-L-homocysteine + H(+)</text>
        <dbReference type="Rhea" id="RHEA:42924"/>
        <dbReference type="Rhea" id="RHEA-COMP:10285"/>
        <dbReference type="Rhea" id="RHEA-COMP:10286"/>
        <dbReference type="ChEBI" id="CHEBI:15378"/>
        <dbReference type="ChEBI" id="CHEBI:57856"/>
        <dbReference type="ChEBI" id="CHEBI:59789"/>
        <dbReference type="ChEBI" id="CHEBI:74495"/>
        <dbReference type="ChEBI" id="CHEBI:82748"/>
        <dbReference type="EC" id="2.1.1.198"/>
    </reaction>
</comment>
<dbReference type="PANTHER" id="PTHR46111:SF1">
    <property type="entry name" value="RIBOSOMAL RNA SMALL SUBUNIT METHYLTRANSFERASE I"/>
    <property type="match status" value="1"/>
</dbReference>
<dbReference type="InterPro" id="IPR008189">
    <property type="entry name" value="rRNA_ssu_MeTfrase_I"/>
</dbReference>